<evidence type="ECO:0000256" key="5">
    <source>
        <dbReference type="PROSITE-ProRule" id="PRU10141"/>
    </source>
</evidence>
<dbReference type="EMBL" id="JACHIP010000005">
    <property type="protein sequence ID" value="MBB5059280.1"/>
    <property type="molecule type" value="Genomic_DNA"/>
</dbReference>
<dbReference type="Gene3D" id="1.10.510.10">
    <property type="entry name" value="Transferase(Phosphotransferase) domain 1"/>
    <property type="match status" value="1"/>
</dbReference>
<keyword evidence="2 5" id="KW-0547">Nucleotide-binding</keyword>
<feature type="domain" description="Protein kinase" evidence="7">
    <location>
        <begin position="80"/>
        <end position="352"/>
    </location>
</feature>
<dbReference type="Gene3D" id="1.25.40.10">
    <property type="entry name" value="Tetratricopeptide repeat domain"/>
    <property type="match status" value="1"/>
</dbReference>
<reference evidence="8 9" key="1">
    <citation type="submission" date="2020-08" db="EMBL/GenBank/DDBJ databases">
        <title>Genomic Encyclopedia of Type Strains, Phase IV (KMG-V): Genome sequencing to study the core and pangenomes of soil and plant-associated prokaryotes.</title>
        <authorList>
            <person name="Whitman W."/>
        </authorList>
    </citation>
    <scope>NUCLEOTIDE SEQUENCE [LARGE SCALE GENOMIC DNA]</scope>
    <source>
        <strain evidence="8 9">M8UP14</strain>
    </source>
</reference>
<evidence type="ECO:0000256" key="6">
    <source>
        <dbReference type="SAM" id="Phobius"/>
    </source>
</evidence>
<keyword evidence="9" id="KW-1185">Reference proteome</keyword>
<protein>
    <submittedName>
        <fullName evidence="8">Serine/threonine protein kinase</fullName>
    </submittedName>
</protein>
<dbReference type="Gene3D" id="3.30.200.20">
    <property type="entry name" value="Phosphorylase Kinase, domain 1"/>
    <property type="match status" value="1"/>
</dbReference>
<dbReference type="RefSeq" id="WP_184220450.1">
    <property type="nucleotide sequence ID" value="NZ_JACHIP010000005.1"/>
</dbReference>
<evidence type="ECO:0000256" key="4">
    <source>
        <dbReference type="ARBA" id="ARBA00022840"/>
    </source>
</evidence>
<dbReference type="Pfam" id="PF00069">
    <property type="entry name" value="Pkinase"/>
    <property type="match status" value="1"/>
</dbReference>
<gene>
    <name evidence="8" type="ORF">HDF16_004003</name>
</gene>
<evidence type="ECO:0000256" key="3">
    <source>
        <dbReference type="ARBA" id="ARBA00022777"/>
    </source>
</evidence>
<dbReference type="PROSITE" id="PS00108">
    <property type="entry name" value="PROTEIN_KINASE_ST"/>
    <property type="match status" value="1"/>
</dbReference>
<evidence type="ECO:0000256" key="2">
    <source>
        <dbReference type="ARBA" id="ARBA00022741"/>
    </source>
</evidence>
<keyword evidence="6" id="KW-0472">Membrane</keyword>
<evidence type="ECO:0000313" key="8">
    <source>
        <dbReference type="EMBL" id="MBB5059280.1"/>
    </source>
</evidence>
<dbReference type="PANTHER" id="PTHR43289:SF34">
    <property type="entry name" value="SERINE_THREONINE-PROTEIN KINASE YBDM-RELATED"/>
    <property type="match status" value="1"/>
</dbReference>
<keyword evidence="8" id="KW-0723">Serine/threonine-protein kinase</keyword>
<dbReference type="AlphaFoldDB" id="A0A7W7ZG27"/>
<name>A0A7W7ZG27_9BACT</name>
<feature type="transmembrane region" description="Helical" evidence="6">
    <location>
        <begin position="377"/>
        <end position="398"/>
    </location>
</feature>
<dbReference type="Proteomes" id="UP000540989">
    <property type="component" value="Unassembled WGS sequence"/>
</dbReference>
<dbReference type="PROSITE" id="PS00107">
    <property type="entry name" value="PROTEIN_KINASE_ATP"/>
    <property type="match status" value="1"/>
</dbReference>
<dbReference type="InterPro" id="IPR011009">
    <property type="entry name" value="Kinase-like_dom_sf"/>
</dbReference>
<keyword evidence="3 8" id="KW-0418">Kinase</keyword>
<accession>A0A7W7ZG27</accession>
<keyword evidence="4 5" id="KW-0067">ATP-binding</keyword>
<dbReference type="SUPFAM" id="SSF56112">
    <property type="entry name" value="Protein kinase-like (PK-like)"/>
    <property type="match status" value="1"/>
</dbReference>
<proteinExistence type="predicted"/>
<evidence type="ECO:0000256" key="1">
    <source>
        <dbReference type="ARBA" id="ARBA00022679"/>
    </source>
</evidence>
<evidence type="ECO:0000259" key="7">
    <source>
        <dbReference type="PROSITE" id="PS50011"/>
    </source>
</evidence>
<keyword evidence="6" id="KW-1133">Transmembrane helix</keyword>
<keyword evidence="6" id="KW-0812">Transmembrane</keyword>
<comment type="caution">
    <text evidence="8">The sequence shown here is derived from an EMBL/GenBank/DDBJ whole genome shotgun (WGS) entry which is preliminary data.</text>
</comment>
<dbReference type="InterPro" id="IPR017441">
    <property type="entry name" value="Protein_kinase_ATP_BS"/>
</dbReference>
<dbReference type="GO" id="GO:0004674">
    <property type="term" value="F:protein serine/threonine kinase activity"/>
    <property type="evidence" value="ECO:0007669"/>
    <property type="project" value="UniProtKB-KW"/>
</dbReference>
<dbReference type="InterPro" id="IPR008271">
    <property type="entry name" value="Ser/Thr_kinase_AS"/>
</dbReference>
<dbReference type="PANTHER" id="PTHR43289">
    <property type="entry name" value="MITOGEN-ACTIVATED PROTEIN KINASE KINASE KINASE 20-RELATED"/>
    <property type="match status" value="1"/>
</dbReference>
<keyword evidence="1" id="KW-0808">Transferase</keyword>
<organism evidence="8 9">
    <name type="scientific">Granulicella aggregans</name>
    <dbReference type="NCBI Taxonomy" id="474949"/>
    <lineage>
        <taxon>Bacteria</taxon>
        <taxon>Pseudomonadati</taxon>
        <taxon>Acidobacteriota</taxon>
        <taxon>Terriglobia</taxon>
        <taxon>Terriglobales</taxon>
        <taxon>Acidobacteriaceae</taxon>
        <taxon>Granulicella</taxon>
    </lineage>
</organism>
<sequence length="912" mass="100511">MNEATKHFRRVQEVFDEVIALPDDRRDTRLDELCGSDTELLADVRSLLAAMVEEMEASGSLRESSAARPQDLAQRRIGPYEIESLLGRGGMGAVYLAHRADGQYNKKVAIKLIDLPLATNLFRERFRNERQILAGLDHPSIARMLDGGVSPDGDPYLVMEYVQGKPIHTFCTSAGIGLRDRLKLFQGVCEAVQFAHQNLVVHRDLKPDNILVDSEGKPHLLDFGTAKLISASEADVKSAFTREGFLSFTPQYASPEQVLGKPITTASDTYSLGVLLYVLLSNTLPYELNEFSTDEMIRVICEQAPRRIAAAPEFHAPLGGDLEAIVAKALRKEPETRYRTVQEMQLDVQAYLESRPVSARQGTIRYKATKLIRRNRLSFSIAALLTLSLIGGSIAIGWQARIANRQRRIAEARSTDLRELSKSLLSELDDAIKQIPGSTSAQQLLVTRVLEHLDRMSNDARGDRIAELDLADAYTQLGKLQGDAYEQNLGDKPGAVKSLDKAVAIATPLAKASPRDTVALTTLARALDARGEVLSQTDDNTGAADSLRASIDSYKQLIDLPGVTPDLLFEAADVYDILGDLLGQDTGFGDAAGALDNYRKTIAINTRALAIDPNFMKVKRGLVTMQMKLGNVQLETDPQAALLDFRGALSADDALPKKEKERLNMLRLHALLVRKEGDALSQLGRYKDAVQNFARSRKEYQDLAAADPKDFRALEDVHRELRDEAVSYEDASDPRLVSTPAARQRSLLEEERVLAEEETSLRRLLAIDPKEIRFKTALDAAQANLGTVRYRLHGQESEQKMTSALADLKKDAVGDGASSMILDLVVTTFLQAEPTTLRDPSFALTQAKRGVELTHHKAPGWLLSLAQAYAAAGKNQEARFAAEEGLNMLPPPTNDEAISRMRKLLQLYSAPN</sequence>
<feature type="binding site" evidence="5">
    <location>
        <position position="111"/>
    </location>
    <ligand>
        <name>ATP</name>
        <dbReference type="ChEBI" id="CHEBI:30616"/>
    </ligand>
</feature>
<dbReference type="InterPro" id="IPR000719">
    <property type="entry name" value="Prot_kinase_dom"/>
</dbReference>
<dbReference type="SMART" id="SM00220">
    <property type="entry name" value="S_TKc"/>
    <property type="match status" value="1"/>
</dbReference>
<dbReference type="InterPro" id="IPR011990">
    <property type="entry name" value="TPR-like_helical_dom_sf"/>
</dbReference>
<dbReference type="CDD" id="cd14014">
    <property type="entry name" value="STKc_PknB_like"/>
    <property type="match status" value="1"/>
</dbReference>
<dbReference type="GO" id="GO:0005524">
    <property type="term" value="F:ATP binding"/>
    <property type="evidence" value="ECO:0007669"/>
    <property type="project" value="UniProtKB-UniRule"/>
</dbReference>
<dbReference type="SUPFAM" id="SSF48452">
    <property type="entry name" value="TPR-like"/>
    <property type="match status" value="1"/>
</dbReference>
<evidence type="ECO:0000313" key="9">
    <source>
        <dbReference type="Proteomes" id="UP000540989"/>
    </source>
</evidence>
<dbReference type="PROSITE" id="PS50011">
    <property type="entry name" value="PROTEIN_KINASE_DOM"/>
    <property type="match status" value="1"/>
</dbReference>